<dbReference type="EMBL" id="LPUF01000006">
    <property type="protein sequence ID" value="OQK15088.1"/>
    <property type="molecule type" value="Genomic_DNA"/>
</dbReference>
<name>A0A1V8M0R5_9GAMM</name>
<organism evidence="2 3">
    <name type="scientific">Methyloprofundus sedimenti</name>
    <dbReference type="NCBI Taxonomy" id="1420851"/>
    <lineage>
        <taxon>Bacteria</taxon>
        <taxon>Pseudomonadati</taxon>
        <taxon>Pseudomonadota</taxon>
        <taxon>Gammaproteobacteria</taxon>
        <taxon>Methylococcales</taxon>
        <taxon>Methylococcaceae</taxon>
        <taxon>Methyloprofundus</taxon>
    </lineage>
</organism>
<keyword evidence="1" id="KW-0812">Transmembrane</keyword>
<dbReference type="AlphaFoldDB" id="A0A1V8M0R5"/>
<feature type="transmembrane region" description="Helical" evidence="1">
    <location>
        <begin position="20"/>
        <end position="44"/>
    </location>
</feature>
<keyword evidence="1" id="KW-1133">Transmembrane helix</keyword>
<dbReference type="STRING" id="1420851.AU255_19095"/>
<evidence type="ECO:0000313" key="3">
    <source>
        <dbReference type="Proteomes" id="UP000191980"/>
    </source>
</evidence>
<dbReference type="Proteomes" id="UP000191980">
    <property type="component" value="Unassembled WGS sequence"/>
</dbReference>
<dbReference type="RefSeq" id="WP_080524517.1">
    <property type="nucleotide sequence ID" value="NZ_LPUF01000006.1"/>
</dbReference>
<keyword evidence="3" id="KW-1185">Reference proteome</keyword>
<reference evidence="2 3" key="1">
    <citation type="submission" date="2015-12" db="EMBL/GenBank/DDBJ databases">
        <authorList>
            <person name="Shamseldin A."/>
            <person name="Moawad H."/>
            <person name="Abd El-Rahim W.M."/>
            <person name="Sadowsky M.J."/>
        </authorList>
    </citation>
    <scope>NUCLEOTIDE SEQUENCE [LARGE SCALE GENOMIC DNA]</scope>
    <source>
        <strain evidence="2 3">WF1</strain>
    </source>
</reference>
<evidence type="ECO:0000256" key="1">
    <source>
        <dbReference type="SAM" id="Phobius"/>
    </source>
</evidence>
<gene>
    <name evidence="2" type="ORF">AU255_19095</name>
</gene>
<evidence type="ECO:0000313" key="2">
    <source>
        <dbReference type="EMBL" id="OQK15088.1"/>
    </source>
</evidence>
<dbReference type="Pfam" id="PF14333">
    <property type="entry name" value="DUF4389"/>
    <property type="match status" value="1"/>
</dbReference>
<keyword evidence="1" id="KW-0472">Membrane</keyword>
<dbReference type="InterPro" id="IPR025498">
    <property type="entry name" value="DUF4389"/>
</dbReference>
<feature type="transmembrane region" description="Helical" evidence="1">
    <location>
        <begin position="56"/>
        <end position="76"/>
    </location>
</feature>
<accession>A0A1V8M0R5</accession>
<sequence>MKEELHDNLKQVSTWKRIGFILVFAVIAGVVRTLIWVIVLLQIASALITGDTNQHILGFGQKLAAYLYHIMLFMTFNTDTVPFPFSDWELTEEAIKSRDLVAKE</sequence>
<dbReference type="OrthoDB" id="5766995at2"/>
<protein>
    <submittedName>
        <fullName evidence="2">Lipase</fullName>
    </submittedName>
</protein>
<proteinExistence type="predicted"/>
<comment type="caution">
    <text evidence="2">The sequence shown here is derived from an EMBL/GenBank/DDBJ whole genome shotgun (WGS) entry which is preliminary data.</text>
</comment>